<evidence type="ECO:0000256" key="3">
    <source>
        <dbReference type="ARBA" id="ARBA00023242"/>
    </source>
</evidence>
<dbReference type="Pfam" id="PF04874">
    <property type="entry name" value="Mak16"/>
    <property type="match status" value="1"/>
</dbReference>
<dbReference type="InterPro" id="IPR029004">
    <property type="entry name" value="Ribosomal_eL28/Mak16"/>
</dbReference>
<dbReference type="InterPro" id="IPR006958">
    <property type="entry name" value="Mak16"/>
</dbReference>
<name>A0A7S2KJH0_9DINO</name>
<dbReference type="Pfam" id="PF01778">
    <property type="entry name" value="Ribosomal_L28e"/>
    <property type="match status" value="1"/>
</dbReference>
<evidence type="ECO:0000256" key="4">
    <source>
        <dbReference type="PIRNR" id="PIRNR003352"/>
    </source>
</evidence>
<reference evidence="7" key="1">
    <citation type="submission" date="2021-01" db="EMBL/GenBank/DDBJ databases">
        <authorList>
            <person name="Corre E."/>
            <person name="Pelletier E."/>
            <person name="Niang G."/>
            <person name="Scheremetjew M."/>
            <person name="Finn R."/>
            <person name="Kale V."/>
            <person name="Holt S."/>
            <person name="Cochrane G."/>
            <person name="Meng A."/>
            <person name="Brown T."/>
            <person name="Cohen L."/>
        </authorList>
    </citation>
    <scope>NUCLEOTIDE SEQUENCE</scope>
    <source>
        <strain evidence="7">RCC3387</strain>
    </source>
</reference>
<dbReference type="FunFam" id="3.30.390.110:FF:000001">
    <property type="entry name" value="Protein MAK16 homolog"/>
    <property type="match status" value="1"/>
</dbReference>
<gene>
    <name evidence="7" type="ORF">BRAN1462_LOCUS30740</name>
</gene>
<evidence type="ECO:0000313" key="7">
    <source>
        <dbReference type="EMBL" id="CAD9578788.1"/>
    </source>
</evidence>
<dbReference type="GO" id="GO:0000470">
    <property type="term" value="P:maturation of LSU-rRNA"/>
    <property type="evidence" value="ECO:0007669"/>
    <property type="project" value="TreeGrafter"/>
</dbReference>
<dbReference type="GO" id="GO:0030687">
    <property type="term" value="C:preribosome, large subunit precursor"/>
    <property type="evidence" value="ECO:0007669"/>
    <property type="project" value="TreeGrafter"/>
</dbReference>
<organism evidence="7">
    <name type="scientific">Zooxanthella nutricula</name>
    <dbReference type="NCBI Taxonomy" id="1333877"/>
    <lineage>
        <taxon>Eukaryota</taxon>
        <taxon>Sar</taxon>
        <taxon>Alveolata</taxon>
        <taxon>Dinophyceae</taxon>
        <taxon>Peridiniales</taxon>
        <taxon>Peridiniales incertae sedis</taxon>
        <taxon>Zooxanthella</taxon>
    </lineage>
</organism>
<dbReference type="GO" id="GO:0000460">
    <property type="term" value="P:maturation of 5.8S rRNA"/>
    <property type="evidence" value="ECO:0007669"/>
    <property type="project" value="TreeGrafter"/>
</dbReference>
<evidence type="ECO:0000256" key="1">
    <source>
        <dbReference type="ARBA" id="ARBA00004123"/>
    </source>
</evidence>
<proteinExistence type="inferred from homology"/>
<comment type="subcellular location">
    <subcellularLocation>
        <location evidence="1">Nucleus</location>
    </subcellularLocation>
</comment>
<sequence length="287" mass="33223">MHNDEMLWNCLNQHSCSFKVKLTAPKQNFCRNQHNVTGLCNRVSCPLANSQYATVLEEEGVCFLYMKTVERAHSPSNLWERVKLSRNYLQALEQISKHLEYWPEHMINRCKQRLTKMRQMLIRMRKLSMREGPRLVPIKKKTERRERTRELKAETAAKVDLAIEKELLERLKQGTYGDIYNFPKKEFDSALDKAGNVEEEDEDESDVEFVEDLGDDDDDDLDGEEVEDEPEVERVVLEGLGASGPQDMEDLGRALRPARKKRRAGPSGAPGPRVELEYEEEREAAAR</sequence>
<dbReference type="PANTHER" id="PTHR23405:SF4">
    <property type="entry name" value="PROTEIN MAK16 HOMOLOG"/>
    <property type="match status" value="1"/>
</dbReference>
<evidence type="ECO:0000256" key="2">
    <source>
        <dbReference type="ARBA" id="ARBA00005514"/>
    </source>
</evidence>
<dbReference type="PIRSF" id="PIRSF003352">
    <property type="entry name" value="MAK16"/>
    <property type="match status" value="1"/>
</dbReference>
<comment type="similarity">
    <text evidence="2 4">Belongs to the MAK16 family.</text>
</comment>
<feature type="region of interest" description="Disordered" evidence="5">
    <location>
        <begin position="192"/>
        <end position="287"/>
    </location>
</feature>
<keyword evidence="3 4" id="KW-0539">Nucleus</keyword>
<dbReference type="AlphaFoldDB" id="A0A7S2KJH0"/>
<evidence type="ECO:0000259" key="6">
    <source>
        <dbReference type="Pfam" id="PF01778"/>
    </source>
</evidence>
<dbReference type="EMBL" id="HBGW01048242">
    <property type="protein sequence ID" value="CAD9578788.1"/>
    <property type="molecule type" value="Transcribed_RNA"/>
</dbReference>
<feature type="compositionally biased region" description="Acidic residues" evidence="5">
    <location>
        <begin position="277"/>
        <end position="287"/>
    </location>
</feature>
<dbReference type="GO" id="GO:0005730">
    <property type="term" value="C:nucleolus"/>
    <property type="evidence" value="ECO:0007669"/>
    <property type="project" value="UniProtKB-UniRule"/>
</dbReference>
<dbReference type="PANTHER" id="PTHR23405">
    <property type="entry name" value="MAINTENANCE OF KILLER 16 MAK16 PROTEIN-RELATED"/>
    <property type="match status" value="1"/>
</dbReference>
<protein>
    <recommendedName>
        <fullName evidence="4">Protein MAK16 homolog</fullName>
    </recommendedName>
</protein>
<dbReference type="Gene3D" id="3.30.390.110">
    <property type="match status" value="1"/>
</dbReference>
<evidence type="ECO:0000256" key="5">
    <source>
        <dbReference type="SAM" id="MobiDB-lite"/>
    </source>
</evidence>
<feature type="compositionally biased region" description="Acidic residues" evidence="5">
    <location>
        <begin position="197"/>
        <end position="231"/>
    </location>
</feature>
<feature type="domain" description="Ribosomal eL28/Mak16" evidence="6">
    <location>
        <begin position="7"/>
        <end position="120"/>
    </location>
</feature>
<accession>A0A7S2KJH0</accession>